<dbReference type="EMBL" id="MU032344">
    <property type="protein sequence ID" value="KAF3769568.1"/>
    <property type="molecule type" value="Genomic_DNA"/>
</dbReference>
<evidence type="ECO:0000256" key="1">
    <source>
        <dbReference type="SAM" id="MobiDB-lite"/>
    </source>
</evidence>
<reference evidence="2" key="1">
    <citation type="journal article" date="2020" name="Phytopathology">
        <title>Genome sequence of the chestnut blight fungus Cryphonectria parasitica EP155: A fundamental resource for an archetypical invasive plant pathogen.</title>
        <authorList>
            <person name="Crouch J.A."/>
            <person name="Dawe A."/>
            <person name="Aerts A."/>
            <person name="Barry K."/>
            <person name="Churchill A.C.L."/>
            <person name="Grimwood J."/>
            <person name="Hillman B."/>
            <person name="Milgroom M.G."/>
            <person name="Pangilinan J."/>
            <person name="Smith M."/>
            <person name="Salamov A."/>
            <person name="Schmutz J."/>
            <person name="Yadav J."/>
            <person name="Grigoriev I.V."/>
            <person name="Nuss D."/>
        </authorList>
    </citation>
    <scope>NUCLEOTIDE SEQUENCE</scope>
    <source>
        <strain evidence="2">EP155</strain>
    </source>
</reference>
<evidence type="ECO:0000313" key="2">
    <source>
        <dbReference type="EMBL" id="KAF3769568.1"/>
    </source>
</evidence>
<evidence type="ECO:0008006" key="4">
    <source>
        <dbReference type="Google" id="ProtNLM"/>
    </source>
</evidence>
<dbReference type="Proteomes" id="UP000803844">
    <property type="component" value="Unassembled WGS sequence"/>
</dbReference>
<evidence type="ECO:0000313" key="3">
    <source>
        <dbReference type="Proteomes" id="UP000803844"/>
    </source>
</evidence>
<proteinExistence type="predicted"/>
<dbReference type="PANTHER" id="PTHR12652:SF25">
    <property type="entry name" value="MICROBODY (PEROXISOME) PROLIFERATION PROTEIN PEROXIN 11C (EUROFUNG)"/>
    <property type="match status" value="1"/>
</dbReference>
<gene>
    <name evidence="2" type="ORF">M406DRAFT_283973</name>
</gene>
<comment type="caution">
    <text evidence="2">The sequence shown here is derived from an EMBL/GenBank/DDBJ whole genome shotgun (WGS) entry which is preliminary data.</text>
</comment>
<sequence>MSSSTSVAENLPTGEPIPAPTSPIPSSSSSSPKKTTPATAHLKSLLRTLPHGADAFLAHLQRCLATPSGTDTTLLFICYASRLSSALLAALSTSLLRRSARSGLLTLAFVSSSSSTTTSPATTAAAAAAEKTATLAALVSARLKNLGSLASEARTIARLWGLLGMYFWARRLVLQLLSSDGGGGGGGGNNNNKKKEKQQDTTATLLVSWAQLISCTAFQYLENVAYLSGRGVLGWTPKQQGRAYVVASRWLAVYTGLEIGKLLAEIEERAQAEEAVRRSMAINLAWTPLTLHWATEGGFLTDAAVGFGGCIPGVIQMRKLWRETAQ</sequence>
<dbReference type="GeneID" id="63835671"/>
<keyword evidence="3" id="KW-1185">Reference proteome</keyword>
<dbReference type="AlphaFoldDB" id="A0A9P4YAP5"/>
<name>A0A9P4YAP5_CRYP1</name>
<dbReference type="RefSeq" id="XP_040780529.1">
    <property type="nucleotide sequence ID" value="XM_040918542.1"/>
</dbReference>
<protein>
    <recommendedName>
        <fullName evidence="4">Peroxin 11C</fullName>
    </recommendedName>
</protein>
<feature type="compositionally biased region" description="Low complexity" evidence="1">
    <location>
        <begin position="24"/>
        <end position="38"/>
    </location>
</feature>
<accession>A0A9P4YAP5</accession>
<organism evidence="2 3">
    <name type="scientific">Cryphonectria parasitica (strain ATCC 38755 / EP155)</name>
    <dbReference type="NCBI Taxonomy" id="660469"/>
    <lineage>
        <taxon>Eukaryota</taxon>
        <taxon>Fungi</taxon>
        <taxon>Dikarya</taxon>
        <taxon>Ascomycota</taxon>
        <taxon>Pezizomycotina</taxon>
        <taxon>Sordariomycetes</taxon>
        <taxon>Sordariomycetidae</taxon>
        <taxon>Diaporthales</taxon>
        <taxon>Cryphonectriaceae</taxon>
        <taxon>Cryphonectria-Endothia species complex</taxon>
        <taxon>Cryphonectria</taxon>
    </lineage>
</organism>
<dbReference type="PANTHER" id="PTHR12652">
    <property type="entry name" value="PEROXISOMAL BIOGENESIS FACTOR 11"/>
    <property type="match status" value="1"/>
</dbReference>
<feature type="region of interest" description="Disordered" evidence="1">
    <location>
        <begin position="1"/>
        <end position="38"/>
    </location>
</feature>
<dbReference type="OrthoDB" id="10005898at2759"/>